<feature type="region of interest" description="Disordered" evidence="1">
    <location>
        <begin position="941"/>
        <end position="976"/>
    </location>
</feature>
<feature type="compositionally biased region" description="Polar residues" evidence="1">
    <location>
        <begin position="30"/>
        <end position="44"/>
    </location>
</feature>
<evidence type="ECO:0000313" key="3">
    <source>
        <dbReference type="Proteomes" id="UP000187283"/>
    </source>
</evidence>
<dbReference type="Gene3D" id="2.30.29.30">
    <property type="entry name" value="Pleckstrin-homology domain (PH domain)/Phosphotyrosine-binding domain (PTB)"/>
    <property type="match status" value="1"/>
</dbReference>
<feature type="region of interest" description="Disordered" evidence="1">
    <location>
        <begin position="390"/>
        <end position="410"/>
    </location>
</feature>
<feature type="compositionally biased region" description="Low complexity" evidence="1">
    <location>
        <begin position="941"/>
        <end position="959"/>
    </location>
</feature>
<feature type="compositionally biased region" description="Low complexity" evidence="1">
    <location>
        <begin position="45"/>
        <end position="62"/>
    </location>
</feature>
<evidence type="ECO:0000256" key="1">
    <source>
        <dbReference type="SAM" id="MobiDB-lite"/>
    </source>
</evidence>
<comment type="caution">
    <text evidence="2">The sequence shown here is derived from an EMBL/GenBank/DDBJ whole genome shotgun (WGS) entry which is preliminary data.</text>
</comment>
<feature type="region of interest" description="Disordered" evidence="1">
    <location>
        <begin position="255"/>
        <end position="302"/>
    </location>
</feature>
<accession>A0A1R1XJQ5</accession>
<reference evidence="2 3" key="1">
    <citation type="submission" date="2017-01" db="EMBL/GenBank/DDBJ databases">
        <authorList>
            <person name="Mah S.A."/>
            <person name="Swanson W.J."/>
            <person name="Moy G.W."/>
            <person name="Vacquier V.D."/>
        </authorList>
    </citation>
    <scope>NUCLEOTIDE SEQUENCE [LARGE SCALE GENOMIC DNA]</scope>
    <source>
        <strain evidence="2 3">GSMNP</strain>
    </source>
</reference>
<feature type="region of interest" description="Disordered" evidence="1">
    <location>
        <begin position="30"/>
        <end position="96"/>
    </location>
</feature>
<dbReference type="AlphaFoldDB" id="A0A1R1XJQ5"/>
<keyword evidence="3" id="KW-1185">Reference proteome</keyword>
<protein>
    <recommendedName>
        <fullName evidence="4">PH domain-containing protein</fullName>
    </recommendedName>
</protein>
<dbReference type="STRING" id="133412.A0A1R1XJQ5"/>
<evidence type="ECO:0000313" key="2">
    <source>
        <dbReference type="EMBL" id="OMJ14872.1"/>
    </source>
</evidence>
<dbReference type="EMBL" id="LSSN01002870">
    <property type="protein sequence ID" value="OMJ14872.1"/>
    <property type="molecule type" value="Genomic_DNA"/>
</dbReference>
<dbReference type="Proteomes" id="UP000187283">
    <property type="component" value="Unassembled WGS sequence"/>
</dbReference>
<feature type="compositionally biased region" description="Polar residues" evidence="1">
    <location>
        <begin position="390"/>
        <end position="406"/>
    </location>
</feature>
<dbReference type="SUPFAM" id="SSF50729">
    <property type="entry name" value="PH domain-like"/>
    <property type="match status" value="1"/>
</dbReference>
<dbReference type="InterPro" id="IPR011993">
    <property type="entry name" value="PH-like_dom_sf"/>
</dbReference>
<sequence length="1109" mass="124727">MNNTSFPLDSISSDEDLPLTVLKSKILSKNKNPNSSIHLPSRLTSNSSFSSNNKLNGNNSPNTRNLINKSPIDSTALSGSLRGTSKEYNKKDSKSNNISSLSINNDIFMDSHPRPLQKSDLNFQNKNHSHPKIDLNEVFSKRSNNPFIKKNNLSNSIIHSDDSVNISYSNNSVYPFLLKDDSESGSNIPFVDSSNPRHIQNSNFSDCHSEDSFYQNQNYNSEFRILHENRSFSALSNLEVKNNNASSIDFNYSNQSQDIKQTPNSTSKTSINPFSDEESQNSYQDQYNGIPRKNNISLNQQTSSKSSESYVCDFINHSGNLSNFISSENSLHLNKSGNFSIPAINDSSTQRNQLSKNNSIRSIKNFSSKNLNPNSSLSTSNYYSTISRKNSTFKTKSSSQSPSIRSLNKPDDLIVKNDTLDLKSENYSMPPSNNNSISDIRANSLSDNINSFHDIKNLSPPINKSITQNLNTSTSLSILDLSKNCYTDLDSNKHDHISPGLNSNSNISLSLPQVPVLFNNHNSHVSSSNFCTRKLCIDDYCDLECLINDLESYLNGVTGIEKRINSNLIKSKISLLNNNTKMPIGTSSNHITIKESNSKTKTNSSSSSYKSLTEKADKLLKNIDFQVISFYLFFNDTSIYYPIVAANFSSLGSILSEIKSNSIIDSSFDDWSFFNYIPHFKIDRPVNLWENLIDMFCESEKNSNFLIIKRYSKFNELLASSSLNNTVSDFSGKLFYRKNNSKWDRTTFCIKNLKLELAIQPKYKKNIISYSLDCYDLYLPTLSTKFYCTKFAFGLKPLMSSVLFEKPEVDYIKWFCAESEDDLNLWVKSLRSVINSIKFKSTFQKKAQLNKVKDYEDLKSFIPDKPLVNIGSNLIGKMGNLTINETSTLDNSNISTNTSLKIKPSPVNLYNIDTNKIIKLIEEKGTDYQTVEISELQNFGVSNSDPSVDESSSNSSNPSKNQKKNLNFNPGSLLDKFNNSKEKKTILSEKTAIDIFKKGSLLSDPKPNSSNAYKKIPASDSLNFTKGSLLQGLHKKTNVIKHNSFFGKPLVEIDQSHDLGSLNLNSSIEMDKDKPRQNYSIGVKPILSKPLITIINEPEFEFSSRLRSK</sequence>
<evidence type="ECO:0008006" key="4">
    <source>
        <dbReference type="Google" id="ProtNLM"/>
    </source>
</evidence>
<feature type="compositionally biased region" description="Polar residues" evidence="1">
    <location>
        <begin position="63"/>
        <end position="83"/>
    </location>
</feature>
<organism evidence="2 3">
    <name type="scientific">Smittium culicis</name>
    <dbReference type="NCBI Taxonomy" id="133412"/>
    <lineage>
        <taxon>Eukaryota</taxon>
        <taxon>Fungi</taxon>
        <taxon>Fungi incertae sedis</taxon>
        <taxon>Zoopagomycota</taxon>
        <taxon>Kickxellomycotina</taxon>
        <taxon>Harpellomycetes</taxon>
        <taxon>Harpellales</taxon>
        <taxon>Legeriomycetaceae</taxon>
        <taxon>Smittium</taxon>
    </lineage>
</organism>
<feature type="compositionally biased region" description="Polar residues" evidence="1">
    <location>
        <begin position="255"/>
        <end position="273"/>
    </location>
</feature>
<dbReference type="OrthoDB" id="43122at2759"/>
<feature type="compositionally biased region" description="Basic and acidic residues" evidence="1">
    <location>
        <begin position="84"/>
        <end position="94"/>
    </location>
</feature>
<proteinExistence type="predicted"/>
<name>A0A1R1XJQ5_9FUNG</name>
<gene>
    <name evidence="2" type="ORF">AYI70_g7631</name>
</gene>